<proteinExistence type="predicted"/>
<evidence type="ECO:0000313" key="1">
    <source>
        <dbReference type="EMBL" id="NJB99448.1"/>
    </source>
</evidence>
<accession>A0A7X5Y2H6</accession>
<keyword evidence="2" id="KW-1185">Reference proteome</keyword>
<sequence>MLLALLIQRKGKLPVSSVESMAPVREGTCSNVGIQLAYRVRKLVREATGGAWRLTAVIDGLYLLEQAKGA</sequence>
<dbReference type="EMBL" id="JAATJB010000015">
    <property type="protein sequence ID" value="NJB99448.1"/>
    <property type="molecule type" value="Genomic_DNA"/>
</dbReference>
<dbReference type="RefSeq" id="WP_125977282.1">
    <property type="nucleotide sequence ID" value="NZ_BAAADY010000020.1"/>
</dbReference>
<evidence type="ECO:0000313" key="2">
    <source>
        <dbReference type="Proteomes" id="UP000531251"/>
    </source>
</evidence>
<name>A0A7X5Y2H6_9SPHN</name>
<gene>
    <name evidence="1" type="ORF">GGR89_003789</name>
</gene>
<dbReference type="Proteomes" id="UP000531251">
    <property type="component" value="Unassembled WGS sequence"/>
</dbReference>
<dbReference type="AlphaFoldDB" id="A0A7X5Y2H6"/>
<organism evidence="1 2">
    <name type="scientific">Sphingomonas trueperi</name>
    <dbReference type="NCBI Taxonomy" id="53317"/>
    <lineage>
        <taxon>Bacteria</taxon>
        <taxon>Pseudomonadati</taxon>
        <taxon>Pseudomonadota</taxon>
        <taxon>Alphaproteobacteria</taxon>
        <taxon>Sphingomonadales</taxon>
        <taxon>Sphingomonadaceae</taxon>
        <taxon>Sphingomonas</taxon>
    </lineage>
</organism>
<comment type="caution">
    <text evidence="1">The sequence shown here is derived from an EMBL/GenBank/DDBJ whole genome shotgun (WGS) entry which is preliminary data.</text>
</comment>
<protein>
    <submittedName>
        <fullName evidence="1">Uncharacterized protein</fullName>
    </submittedName>
</protein>
<reference evidence="1 2" key="1">
    <citation type="submission" date="2020-03" db="EMBL/GenBank/DDBJ databases">
        <title>Genomic Encyclopedia of Type Strains, Phase IV (KMG-IV): sequencing the most valuable type-strain genomes for metagenomic binning, comparative biology and taxonomic classification.</title>
        <authorList>
            <person name="Goeker M."/>
        </authorList>
    </citation>
    <scope>NUCLEOTIDE SEQUENCE [LARGE SCALE GENOMIC DNA]</scope>
    <source>
        <strain evidence="1 2">DSM 7225</strain>
    </source>
</reference>